<evidence type="ECO:0000256" key="3">
    <source>
        <dbReference type="ARBA" id="ARBA00023163"/>
    </source>
</evidence>
<sequence length="231" mass="27131">MIRIHNENKLNYYINKYNIKDIFDKDMKKYMELFLFNKNDHICRSDQKMDYCYFLVEGKVKVYTLLKNGKSLLLQFYKPLNIFGDIEFIDIDMASSNLQAMEDSLCIGISMDTLRKNAINDIQFLKYICKSLGNKLDKFSKYSSINLLYPLKNRLASYILATTPYDDNSSTVDELYTYKLTELSDLLGTSYRHLIRTINKLCTEKIIKKEKNSIIILNRTSLEQLAGDIYK</sequence>
<keyword evidence="2" id="KW-0238">DNA-binding</keyword>
<keyword evidence="3" id="KW-0804">Transcription</keyword>
<dbReference type="SUPFAM" id="SSF51206">
    <property type="entry name" value="cAMP-binding domain-like"/>
    <property type="match status" value="1"/>
</dbReference>
<dbReference type="Gene3D" id="1.10.10.10">
    <property type="entry name" value="Winged helix-like DNA-binding domain superfamily/Winged helix DNA-binding domain"/>
    <property type="match status" value="1"/>
</dbReference>
<dbReference type="SMART" id="SM00100">
    <property type="entry name" value="cNMP"/>
    <property type="match status" value="1"/>
</dbReference>
<dbReference type="PANTHER" id="PTHR24567">
    <property type="entry name" value="CRP FAMILY TRANSCRIPTIONAL REGULATORY PROTEIN"/>
    <property type="match status" value="1"/>
</dbReference>
<dbReference type="Pfam" id="PF00027">
    <property type="entry name" value="cNMP_binding"/>
    <property type="match status" value="1"/>
</dbReference>
<dbReference type="RefSeq" id="WP_268039328.1">
    <property type="nucleotide sequence ID" value="NZ_JAPQER010000001.1"/>
</dbReference>
<dbReference type="Proteomes" id="UP001078443">
    <property type="component" value="Unassembled WGS sequence"/>
</dbReference>
<dbReference type="InterPro" id="IPR014710">
    <property type="entry name" value="RmlC-like_jellyroll"/>
</dbReference>
<evidence type="ECO:0000256" key="1">
    <source>
        <dbReference type="ARBA" id="ARBA00023015"/>
    </source>
</evidence>
<dbReference type="InterPro" id="IPR012318">
    <property type="entry name" value="HTH_CRP"/>
</dbReference>
<dbReference type="PANTHER" id="PTHR24567:SF26">
    <property type="entry name" value="REGULATORY PROTEIN YEIL"/>
    <property type="match status" value="1"/>
</dbReference>
<dbReference type="InterPro" id="IPR036388">
    <property type="entry name" value="WH-like_DNA-bd_sf"/>
</dbReference>
<gene>
    <name evidence="6" type="ORF">OW763_01685</name>
</gene>
<dbReference type="CDD" id="cd00038">
    <property type="entry name" value="CAP_ED"/>
    <property type="match status" value="1"/>
</dbReference>
<dbReference type="PROSITE" id="PS51063">
    <property type="entry name" value="HTH_CRP_2"/>
    <property type="match status" value="1"/>
</dbReference>
<accession>A0ABT4CVP8</accession>
<evidence type="ECO:0000259" key="5">
    <source>
        <dbReference type="PROSITE" id="PS51063"/>
    </source>
</evidence>
<dbReference type="PROSITE" id="PS50042">
    <property type="entry name" value="CNMP_BINDING_3"/>
    <property type="match status" value="1"/>
</dbReference>
<dbReference type="SUPFAM" id="SSF46785">
    <property type="entry name" value="Winged helix' DNA-binding domain"/>
    <property type="match status" value="1"/>
</dbReference>
<dbReference type="InterPro" id="IPR000595">
    <property type="entry name" value="cNMP-bd_dom"/>
</dbReference>
<dbReference type="InterPro" id="IPR036390">
    <property type="entry name" value="WH_DNA-bd_sf"/>
</dbReference>
<protein>
    <submittedName>
        <fullName evidence="6">Cyclic nucleotide-binding domain-containing protein</fullName>
    </submittedName>
</protein>
<keyword evidence="7" id="KW-1185">Reference proteome</keyword>
<dbReference type="EMBL" id="JAPQER010000001">
    <property type="protein sequence ID" value="MCY6483064.1"/>
    <property type="molecule type" value="Genomic_DNA"/>
</dbReference>
<feature type="domain" description="HTH crp-type" evidence="5">
    <location>
        <begin position="149"/>
        <end position="220"/>
    </location>
</feature>
<dbReference type="Gene3D" id="2.60.120.10">
    <property type="entry name" value="Jelly Rolls"/>
    <property type="match status" value="1"/>
</dbReference>
<keyword evidence="1" id="KW-0805">Transcription regulation</keyword>
<dbReference type="Pfam" id="PF13545">
    <property type="entry name" value="HTH_Crp_2"/>
    <property type="match status" value="1"/>
</dbReference>
<evidence type="ECO:0000259" key="4">
    <source>
        <dbReference type="PROSITE" id="PS50042"/>
    </source>
</evidence>
<dbReference type="InterPro" id="IPR050397">
    <property type="entry name" value="Env_Response_Regulators"/>
</dbReference>
<evidence type="ECO:0000313" key="7">
    <source>
        <dbReference type="Proteomes" id="UP001078443"/>
    </source>
</evidence>
<dbReference type="InterPro" id="IPR018490">
    <property type="entry name" value="cNMP-bd_dom_sf"/>
</dbReference>
<name>A0ABT4CVP8_9CLOT</name>
<feature type="domain" description="Cyclic nucleotide-binding" evidence="4">
    <location>
        <begin position="10"/>
        <end position="116"/>
    </location>
</feature>
<reference evidence="6" key="1">
    <citation type="submission" date="2022-12" db="EMBL/GenBank/DDBJ databases">
        <authorList>
            <person name="Wang J."/>
        </authorList>
    </citation>
    <scope>NUCLEOTIDE SEQUENCE</scope>
    <source>
        <strain evidence="6">HY-45-18</strain>
    </source>
</reference>
<evidence type="ECO:0000313" key="6">
    <source>
        <dbReference type="EMBL" id="MCY6483064.1"/>
    </source>
</evidence>
<organism evidence="6 7">
    <name type="scientific">Clostridium aestuarii</name>
    <dbReference type="NCBI Taxonomy" id="338193"/>
    <lineage>
        <taxon>Bacteria</taxon>
        <taxon>Bacillati</taxon>
        <taxon>Bacillota</taxon>
        <taxon>Clostridia</taxon>
        <taxon>Eubacteriales</taxon>
        <taxon>Clostridiaceae</taxon>
        <taxon>Clostridium</taxon>
    </lineage>
</organism>
<comment type="caution">
    <text evidence="6">The sequence shown here is derived from an EMBL/GenBank/DDBJ whole genome shotgun (WGS) entry which is preliminary data.</text>
</comment>
<evidence type="ECO:0000256" key="2">
    <source>
        <dbReference type="ARBA" id="ARBA00023125"/>
    </source>
</evidence>
<proteinExistence type="predicted"/>